<dbReference type="Proteomes" id="UP000218811">
    <property type="component" value="Unassembled WGS sequence"/>
</dbReference>
<sequence>MSDCRKRVAIIGGGQAGLVAYRHMINYPTLEPVIFDAAPSLGGIWSADHPYHRPLMTTNISRHACAFSDVPWPADGGRERKDVFQYSGDMGRFLNVYAQCFLRKNDIRLNTRVTEVDYRFGRWHVRSMRNGETVTQDEVFDYLIIATGFFSTPYIPDLPGINGSPVRIEHSSVFKNPDEYAGKTVAVVGGSLSAVEVSGALSPHASMIHHITSRPFYVLPLYAPVGLSSKPPFIPWNFVSYRRANLAGRRTEVVNPTARDNRRKHRYLQSLFPDGLLPSFSFDTSTPPQIGISDFYRGGTRTGVVQTYLARLASIDTNTGELVLSTGERINPPDVIILCTGYSVSLPYLSQSVLDAIGFQPENHSVPFLSHRLVLHPDMPNAGFVGMYRGSYHGIIELQARYLAALFSGAQTWPSEDEMRKGVALEESIREASSESGIQFPHGDYVGLFESYADLLNIPMSDVNYVVAANYPLTVTDGVIQIRRDAENVLALSERWTWVRNAIFRSWAGRWKFHRKIYSGRPEIDGRSGGIATFRMRPASILSTDENDTTKIVIQEYLYSERGDSVSATERMIHEQHEAVYRFDPAADVIAVWSVSPDEEKNSPDEGRMGRWHHDIENVSPNPVDPSWFEEQRDLDGWFASGSKIDSCTTVYKFVFSGAEELLAKRLMKIRVRIKTIAELSEAHVLYEILEVCASIVDAILSP</sequence>
<accession>A0A2H3JS61</accession>
<dbReference type="EMBL" id="KB468168">
    <property type="protein sequence ID" value="PCH44990.1"/>
    <property type="molecule type" value="Genomic_DNA"/>
</dbReference>
<keyword evidence="5" id="KW-0560">Oxidoreductase</keyword>
<keyword evidence="2" id="KW-0285">Flavoprotein</keyword>
<organism evidence="6 7">
    <name type="scientific">Wolfiporia cocos (strain MD-104)</name>
    <name type="common">Brown rot fungus</name>
    <dbReference type="NCBI Taxonomy" id="742152"/>
    <lineage>
        <taxon>Eukaryota</taxon>
        <taxon>Fungi</taxon>
        <taxon>Dikarya</taxon>
        <taxon>Basidiomycota</taxon>
        <taxon>Agaricomycotina</taxon>
        <taxon>Agaricomycetes</taxon>
        <taxon>Polyporales</taxon>
        <taxon>Phaeolaceae</taxon>
        <taxon>Wolfiporia</taxon>
    </lineage>
</organism>
<evidence type="ECO:0000256" key="1">
    <source>
        <dbReference type="ARBA" id="ARBA00009183"/>
    </source>
</evidence>
<reference evidence="6 7" key="1">
    <citation type="journal article" date="2012" name="Science">
        <title>The Paleozoic origin of enzymatic lignin decomposition reconstructed from 31 fungal genomes.</title>
        <authorList>
            <person name="Floudas D."/>
            <person name="Binder M."/>
            <person name="Riley R."/>
            <person name="Barry K."/>
            <person name="Blanchette R.A."/>
            <person name="Henrissat B."/>
            <person name="Martinez A.T."/>
            <person name="Otillar R."/>
            <person name="Spatafora J.W."/>
            <person name="Yadav J.S."/>
            <person name="Aerts A."/>
            <person name="Benoit I."/>
            <person name="Boyd A."/>
            <person name="Carlson A."/>
            <person name="Copeland A."/>
            <person name="Coutinho P.M."/>
            <person name="de Vries R.P."/>
            <person name="Ferreira P."/>
            <person name="Findley K."/>
            <person name="Foster B."/>
            <person name="Gaskell J."/>
            <person name="Glotzer D."/>
            <person name="Gorecki P."/>
            <person name="Heitman J."/>
            <person name="Hesse C."/>
            <person name="Hori C."/>
            <person name="Igarashi K."/>
            <person name="Jurgens J.A."/>
            <person name="Kallen N."/>
            <person name="Kersten P."/>
            <person name="Kohler A."/>
            <person name="Kuees U."/>
            <person name="Kumar T.K.A."/>
            <person name="Kuo A."/>
            <person name="LaButti K."/>
            <person name="Larrondo L.F."/>
            <person name="Lindquist E."/>
            <person name="Ling A."/>
            <person name="Lombard V."/>
            <person name="Lucas S."/>
            <person name="Lundell T."/>
            <person name="Martin R."/>
            <person name="McLaughlin D.J."/>
            <person name="Morgenstern I."/>
            <person name="Morin E."/>
            <person name="Murat C."/>
            <person name="Nagy L.G."/>
            <person name="Nolan M."/>
            <person name="Ohm R.A."/>
            <person name="Patyshakuliyeva A."/>
            <person name="Rokas A."/>
            <person name="Ruiz-Duenas F.J."/>
            <person name="Sabat G."/>
            <person name="Salamov A."/>
            <person name="Samejima M."/>
            <person name="Schmutz J."/>
            <person name="Slot J.C."/>
            <person name="St John F."/>
            <person name="Stenlid J."/>
            <person name="Sun H."/>
            <person name="Sun S."/>
            <person name="Syed K."/>
            <person name="Tsang A."/>
            <person name="Wiebenga A."/>
            <person name="Young D."/>
            <person name="Pisabarro A."/>
            <person name="Eastwood D.C."/>
            <person name="Martin F."/>
            <person name="Cullen D."/>
            <person name="Grigoriev I.V."/>
            <person name="Hibbett D.S."/>
        </authorList>
    </citation>
    <scope>NUCLEOTIDE SEQUENCE [LARGE SCALE GENOMIC DNA]</scope>
    <source>
        <strain evidence="6 7">MD-104</strain>
    </source>
</reference>
<dbReference type="PRINTS" id="PR00370">
    <property type="entry name" value="FMOXYGENASE"/>
</dbReference>
<dbReference type="GO" id="GO:0050661">
    <property type="term" value="F:NADP binding"/>
    <property type="evidence" value="ECO:0007669"/>
    <property type="project" value="InterPro"/>
</dbReference>
<dbReference type="InterPro" id="IPR036188">
    <property type="entry name" value="FAD/NAD-bd_sf"/>
</dbReference>
<dbReference type="Gene3D" id="3.50.50.60">
    <property type="entry name" value="FAD/NAD(P)-binding domain"/>
    <property type="match status" value="5"/>
</dbReference>
<dbReference type="InterPro" id="IPR020946">
    <property type="entry name" value="Flavin_mOase-like"/>
</dbReference>
<dbReference type="AlphaFoldDB" id="A0A2H3JS61"/>
<name>A0A2H3JS61_WOLCO</name>
<dbReference type="OrthoDB" id="66881at2759"/>
<dbReference type="GO" id="GO:0004499">
    <property type="term" value="F:N,N-dimethylaniline monooxygenase activity"/>
    <property type="evidence" value="ECO:0007669"/>
    <property type="project" value="InterPro"/>
</dbReference>
<evidence type="ECO:0000256" key="4">
    <source>
        <dbReference type="ARBA" id="ARBA00022857"/>
    </source>
</evidence>
<dbReference type="InterPro" id="IPR000960">
    <property type="entry name" value="Flavin_mOase"/>
</dbReference>
<keyword evidence="3" id="KW-0274">FAD</keyword>
<evidence type="ECO:0000256" key="5">
    <source>
        <dbReference type="ARBA" id="ARBA00023002"/>
    </source>
</evidence>
<dbReference type="OMA" id="GQFPMGD"/>
<evidence type="ECO:0000256" key="3">
    <source>
        <dbReference type="ARBA" id="ARBA00022827"/>
    </source>
</evidence>
<dbReference type="STRING" id="742152.A0A2H3JS61"/>
<dbReference type="PANTHER" id="PTHR23023">
    <property type="entry name" value="DIMETHYLANILINE MONOOXYGENASE"/>
    <property type="match status" value="1"/>
</dbReference>
<dbReference type="Pfam" id="PF00743">
    <property type="entry name" value="FMO-like"/>
    <property type="match status" value="2"/>
</dbReference>
<evidence type="ECO:0000256" key="2">
    <source>
        <dbReference type="ARBA" id="ARBA00022630"/>
    </source>
</evidence>
<dbReference type="SUPFAM" id="SSF51905">
    <property type="entry name" value="FAD/NAD(P)-binding domain"/>
    <property type="match status" value="2"/>
</dbReference>
<dbReference type="GO" id="GO:0050660">
    <property type="term" value="F:flavin adenine dinucleotide binding"/>
    <property type="evidence" value="ECO:0007669"/>
    <property type="project" value="InterPro"/>
</dbReference>
<evidence type="ECO:0000313" key="6">
    <source>
        <dbReference type="EMBL" id="PCH44990.1"/>
    </source>
</evidence>
<protein>
    <submittedName>
        <fullName evidence="6">FAD/NAD(P)-binding domain-containing protein</fullName>
    </submittedName>
</protein>
<dbReference type="InterPro" id="IPR050346">
    <property type="entry name" value="FMO-like"/>
</dbReference>
<proteinExistence type="inferred from homology"/>
<keyword evidence="4" id="KW-0521">NADP</keyword>
<evidence type="ECO:0000313" key="7">
    <source>
        <dbReference type="Proteomes" id="UP000218811"/>
    </source>
</evidence>
<gene>
    <name evidence="6" type="ORF">WOLCODRAFT_165541</name>
</gene>
<keyword evidence="7" id="KW-1185">Reference proteome</keyword>
<comment type="similarity">
    <text evidence="1">Belongs to the FMO family.</text>
</comment>